<dbReference type="SUPFAM" id="SSF48264">
    <property type="entry name" value="Cytochrome P450"/>
    <property type="match status" value="1"/>
</dbReference>
<organism evidence="2 3">
    <name type="scientific">Streptomyces antimycoticus</name>
    <dbReference type="NCBI Taxonomy" id="68175"/>
    <lineage>
        <taxon>Bacteria</taxon>
        <taxon>Bacillati</taxon>
        <taxon>Actinomycetota</taxon>
        <taxon>Actinomycetes</taxon>
        <taxon>Kitasatosporales</taxon>
        <taxon>Streptomycetaceae</taxon>
        <taxon>Streptomyces</taxon>
        <taxon>Streptomyces violaceusniger group</taxon>
    </lineage>
</organism>
<accession>A0ABD5JDA5</accession>
<protein>
    <submittedName>
        <fullName evidence="2">Cytochrome P450</fullName>
    </submittedName>
</protein>
<proteinExistence type="predicted"/>
<dbReference type="InterPro" id="IPR001128">
    <property type="entry name" value="Cyt_P450"/>
</dbReference>
<name>A0ABD5JDA5_9ACTN</name>
<evidence type="ECO:0000256" key="1">
    <source>
        <dbReference type="SAM" id="MobiDB-lite"/>
    </source>
</evidence>
<evidence type="ECO:0000313" key="3">
    <source>
        <dbReference type="Proteomes" id="UP001354649"/>
    </source>
</evidence>
<sequence>MSVSADRLSAPRQGRNVDLPQAPGAPFLGIVAHHDGPSRLHGHAPAFHEATVVRGEPASHYFRASGISACAEENGGLCTFWMGRKLAVYQITNEPLVGDDVLAPSTDANRELFGDFMGSLPHDHPDRPRKRAVVERSLGNAKFVERLEPAVRRYTVDYLGRAAGQPVPLDDFTLSLTAYVDSMIPGVLDLTQRPLPEYLDSAEYGRVVRGFFDLASDVISNDNPAAMREFDVIVPFVRDLLTDNFDALADAPRSNMIRRHFALWELPFTQRSVAALDAARIKELGTVIVATYDTTALSLMWAIGYVEVTPQVKDAVVAEARRDTGTAAGTGCPYTDPPPHASATPSVIDLAVLEAVRLGGSNPSALWRRTTEPFTLRHRGASVTLPPGTMMWLDRRQANRDPAIFPEPRSFAPANIKAIVRSDRETVSSLLSRGRYEINSFSMVNADRNPRKCPGRLFSVRMQSVVLAELYGRYAVATQGTDLQLKHHASMPRPARPGSITIRPEPGSGSPRDTPTPREPTP</sequence>
<feature type="region of interest" description="Disordered" evidence="1">
    <location>
        <begin position="485"/>
        <end position="522"/>
    </location>
</feature>
<dbReference type="Pfam" id="PF00067">
    <property type="entry name" value="p450"/>
    <property type="match status" value="1"/>
</dbReference>
<reference evidence="2 3" key="1">
    <citation type="submission" date="2023-11" db="EMBL/GenBank/DDBJ databases">
        <title>30 novel species of actinomycetes from the DSMZ collection.</title>
        <authorList>
            <person name="Nouioui I."/>
        </authorList>
    </citation>
    <scope>NUCLEOTIDE SEQUENCE [LARGE SCALE GENOMIC DNA]</scope>
    <source>
        <strain evidence="2 3">DSM 41602</strain>
    </source>
</reference>
<evidence type="ECO:0000313" key="2">
    <source>
        <dbReference type="EMBL" id="MEE4586372.1"/>
    </source>
</evidence>
<dbReference type="PANTHER" id="PTHR24301">
    <property type="entry name" value="THROMBOXANE-A SYNTHASE"/>
    <property type="match status" value="1"/>
</dbReference>
<dbReference type="Gene3D" id="1.10.630.10">
    <property type="entry name" value="Cytochrome P450"/>
    <property type="match status" value="1"/>
</dbReference>
<feature type="region of interest" description="Disordered" evidence="1">
    <location>
        <begin position="1"/>
        <end position="21"/>
    </location>
</feature>
<dbReference type="RefSeq" id="WP_063804878.1">
    <property type="nucleotide sequence ID" value="NZ_JBEYSH010000056.1"/>
</dbReference>
<dbReference type="EMBL" id="JAZBJQ010000017">
    <property type="protein sequence ID" value="MEE4586372.1"/>
    <property type="molecule type" value="Genomic_DNA"/>
</dbReference>
<dbReference type="AlphaFoldDB" id="A0ABD5JDA5"/>
<gene>
    <name evidence="2" type="ORF">V2K49_25075</name>
</gene>
<comment type="caution">
    <text evidence="2">The sequence shown here is derived from an EMBL/GenBank/DDBJ whole genome shotgun (WGS) entry which is preliminary data.</text>
</comment>
<dbReference type="Proteomes" id="UP001354649">
    <property type="component" value="Unassembled WGS sequence"/>
</dbReference>
<dbReference type="InterPro" id="IPR036396">
    <property type="entry name" value="Cyt_P450_sf"/>
</dbReference>
<dbReference type="PANTHER" id="PTHR24301:SF2">
    <property type="entry name" value="THROMBOXANE-A SYNTHASE"/>
    <property type="match status" value="1"/>
</dbReference>